<proteinExistence type="predicted"/>
<dbReference type="AlphaFoldDB" id="A0A5E4W9P3"/>
<organism evidence="1 2">
    <name type="scientific">Pandoraea fibrosis</name>
    <dbReference type="NCBI Taxonomy" id="1891094"/>
    <lineage>
        <taxon>Bacteria</taxon>
        <taxon>Pseudomonadati</taxon>
        <taxon>Pseudomonadota</taxon>
        <taxon>Betaproteobacteria</taxon>
        <taxon>Burkholderiales</taxon>
        <taxon>Burkholderiaceae</taxon>
        <taxon>Pandoraea</taxon>
    </lineage>
</organism>
<accession>A0A5E4W9P3</accession>
<dbReference type="EMBL" id="CABPRW010000007">
    <property type="protein sequence ID" value="VVE21717.1"/>
    <property type="molecule type" value="Genomic_DNA"/>
</dbReference>
<gene>
    <name evidence="1" type="ORF">PFI31113_03145</name>
</gene>
<protein>
    <submittedName>
        <fullName evidence="1">Transposase</fullName>
    </submittedName>
</protein>
<dbReference type="Proteomes" id="UP000382577">
    <property type="component" value="Unassembled WGS sequence"/>
</dbReference>
<name>A0A5E4W9P3_9BURK</name>
<sequence length="91" mass="10221">MPHGSGQGKTRWPVERSIAWRHSFRRGQDLLRTLRTCSRSLHVFDLCLDLLNRLTAKRDSAAVLYIIPGKTTVAEAGRMYGLLPTEVARGS</sequence>
<evidence type="ECO:0000313" key="2">
    <source>
        <dbReference type="Proteomes" id="UP000382577"/>
    </source>
</evidence>
<reference evidence="1 2" key="1">
    <citation type="submission" date="2019-08" db="EMBL/GenBank/DDBJ databases">
        <authorList>
            <person name="Peeters C."/>
        </authorList>
    </citation>
    <scope>NUCLEOTIDE SEQUENCE [LARGE SCALE GENOMIC DNA]</scope>
    <source>
        <strain evidence="1 2">LMG 31113</strain>
    </source>
</reference>
<evidence type="ECO:0000313" key="1">
    <source>
        <dbReference type="EMBL" id="VVE21717.1"/>
    </source>
</evidence>